<dbReference type="OrthoDB" id="194358at2759"/>
<keyword evidence="1" id="KW-0677">Repeat</keyword>
<dbReference type="InterPro" id="IPR036770">
    <property type="entry name" value="Ankyrin_rpt-contain_sf"/>
</dbReference>
<protein>
    <recommendedName>
        <fullName evidence="9">VOC domain-containing protein</fullName>
    </recommendedName>
</protein>
<feature type="repeat" description="ANK" evidence="3">
    <location>
        <begin position="568"/>
        <end position="600"/>
    </location>
</feature>
<dbReference type="InterPro" id="IPR031352">
    <property type="entry name" value="SesA"/>
</dbReference>
<evidence type="ECO:0000313" key="8">
    <source>
        <dbReference type="Proteomes" id="UP000722485"/>
    </source>
</evidence>
<feature type="domain" description="Glyoxalase/fosfomycin resistance/dioxygenase" evidence="4">
    <location>
        <begin position="986"/>
        <end position="1099"/>
    </location>
</feature>
<feature type="repeat" description="ANK" evidence="3">
    <location>
        <begin position="786"/>
        <end position="818"/>
    </location>
</feature>
<feature type="repeat" description="ANK" evidence="3">
    <location>
        <begin position="441"/>
        <end position="473"/>
    </location>
</feature>
<feature type="repeat" description="ANK" evidence="3">
    <location>
        <begin position="507"/>
        <end position="535"/>
    </location>
</feature>
<feature type="repeat" description="ANK" evidence="3">
    <location>
        <begin position="756"/>
        <end position="784"/>
    </location>
</feature>
<accession>A0A9P5H8E7</accession>
<dbReference type="Pfam" id="PF12796">
    <property type="entry name" value="Ank_2"/>
    <property type="match status" value="4"/>
</dbReference>
<dbReference type="InterPro" id="IPR004360">
    <property type="entry name" value="Glyas_Fos-R_dOase_dom"/>
</dbReference>
<dbReference type="SMART" id="SM00248">
    <property type="entry name" value="ANK"/>
    <property type="match status" value="15"/>
</dbReference>
<organism evidence="7 8">
    <name type="scientific">Cylindrodendrum hubeiense</name>
    <dbReference type="NCBI Taxonomy" id="595255"/>
    <lineage>
        <taxon>Eukaryota</taxon>
        <taxon>Fungi</taxon>
        <taxon>Dikarya</taxon>
        <taxon>Ascomycota</taxon>
        <taxon>Pezizomycotina</taxon>
        <taxon>Sordariomycetes</taxon>
        <taxon>Hypocreomycetidae</taxon>
        <taxon>Hypocreales</taxon>
        <taxon>Nectriaceae</taxon>
        <taxon>Cylindrodendrum</taxon>
    </lineage>
</organism>
<dbReference type="PANTHER" id="PTHR24198:SF165">
    <property type="entry name" value="ANKYRIN REPEAT-CONTAINING PROTEIN-RELATED"/>
    <property type="match status" value="1"/>
</dbReference>
<comment type="caution">
    <text evidence="7">The sequence shown here is derived from an EMBL/GenBank/DDBJ whole genome shotgun (WGS) entry which is preliminary data.</text>
</comment>
<name>A0A9P5H8E7_9HYPO</name>
<evidence type="ECO:0000256" key="3">
    <source>
        <dbReference type="PROSITE-ProRule" id="PRU00023"/>
    </source>
</evidence>
<dbReference type="Pfam" id="PF24883">
    <property type="entry name" value="NPHP3_N"/>
    <property type="match status" value="1"/>
</dbReference>
<dbReference type="Gene3D" id="3.40.50.300">
    <property type="entry name" value="P-loop containing nucleotide triphosphate hydrolases"/>
    <property type="match status" value="1"/>
</dbReference>
<dbReference type="SUPFAM" id="SSF54593">
    <property type="entry name" value="Glyoxalase/Bleomycin resistance protein/Dihydroxybiphenyl dioxygenase"/>
    <property type="match status" value="1"/>
</dbReference>
<evidence type="ECO:0000256" key="2">
    <source>
        <dbReference type="ARBA" id="ARBA00023043"/>
    </source>
</evidence>
<feature type="repeat" description="ANK" evidence="3">
    <location>
        <begin position="846"/>
        <end position="878"/>
    </location>
</feature>
<feature type="repeat" description="ANK" evidence="3">
    <location>
        <begin position="816"/>
        <end position="848"/>
    </location>
</feature>
<proteinExistence type="predicted"/>
<dbReference type="SUPFAM" id="SSF48403">
    <property type="entry name" value="Ankyrin repeat"/>
    <property type="match status" value="2"/>
</dbReference>
<feature type="domain" description="Nephrocystin 3-like N-terminal" evidence="6">
    <location>
        <begin position="247"/>
        <end position="386"/>
    </location>
</feature>
<feature type="repeat" description="ANK" evidence="3">
    <location>
        <begin position="630"/>
        <end position="662"/>
    </location>
</feature>
<feature type="repeat" description="ANK" evidence="3">
    <location>
        <begin position="536"/>
        <end position="568"/>
    </location>
</feature>
<evidence type="ECO:0000256" key="1">
    <source>
        <dbReference type="ARBA" id="ARBA00022737"/>
    </source>
</evidence>
<dbReference type="Gene3D" id="1.25.40.20">
    <property type="entry name" value="Ankyrin repeat-containing domain"/>
    <property type="match status" value="5"/>
</dbReference>
<evidence type="ECO:0000259" key="4">
    <source>
        <dbReference type="Pfam" id="PF00903"/>
    </source>
</evidence>
<dbReference type="InterPro" id="IPR027417">
    <property type="entry name" value="P-loop_NTPase"/>
</dbReference>
<dbReference type="SUPFAM" id="SSF52540">
    <property type="entry name" value="P-loop containing nucleoside triphosphate hydrolases"/>
    <property type="match status" value="1"/>
</dbReference>
<gene>
    <name evidence="7" type="ORF">G7Z17_g7786</name>
</gene>
<dbReference type="PROSITE" id="PS50088">
    <property type="entry name" value="ANK_REPEAT"/>
    <property type="match status" value="13"/>
</dbReference>
<dbReference type="InterPro" id="IPR002110">
    <property type="entry name" value="Ankyrin_rpt"/>
</dbReference>
<evidence type="ECO:0000259" key="5">
    <source>
        <dbReference type="Pfam" id="PF17107"/>
    </source>
</evidence>
<dbReference type="Pfam" id="PF00903">
    <property type="entry name" value="Glyoxalase"/>
    <property type="match status" value="1"/>
</dbReference>
<evidence type="ECO:0000259" key="6">
    <source>
        <dbReference type="Pfam" id="PF24883"/>
    </source>
</evidence>
<feature type="repeat" description="ANK" evidence="3">
    <location>
        <begin position="726"/>
        <end position="758"/>
    </location>
</feature>
<sequence>MSGAEAGLVIGLISGIISIVEATWKIYVDIKDTKCLPRTFHQTAETLPLVEDTLQTAKGYMDEHDLPEESRKAMKHILEGCKSKVGKLQQIFEEISPQPEDSRFASYRKVACALGKGSRVETLMDGILKDVTTLVQNHGIKAVTKNEFEVLTKAIQDLKALPSSLMAEDSPAKVSHSGSGDIQYAEGHIIHGNHNENHGSGPAYFGNVTQHGPTMEGRKTKLLGRLFVSPYEDRKERNPQRVEGTYPGCGKSVLAKYLVDDRLKLSNTPNTICYFFFKDDFEDQRSPEYALCCILHQLFRQRPELLTEEILREFESGGENIFSSFTSLWRILISSACRYSSGVIVCVLDALDECKDTGRRVLLSALNNLYISGTGNFNLKFLVTSRPYFNIEREFQTLKHQCPTIHLNGENETVVDQISTEIDLVIKKRVEVLGAELDLQKHETPLCHAATMGHEDVVETLLDKTFHVNCKDRHNETPLSRAAMNGYETISKLLINKGARIDRKNDCGDTPLVQAAYYGHLEVARLLVDRNASYDNCCAAVSVAASSGHEAIVRLLLDRGASINGYPNKRWPLDGAAAYGHEAVVRLLVERGANVGELHRGSLVQACDGGNEAIVRLLLDRGASTDGFPEEVRPLLAAAAKGHEAIVRLLLERGIDVDEPEDSEEFLRRPLQEAANKGHVTVVRLLLDRGANVDGRNGLPLERAAANQHEAIVRLLLERGANVDGHEGLPLERATRTGNEAIVRLLVERGAKLDGHHGMPLHGAIASRNEAIVHLLLERGANADGGKGYPLEIAATTGNQSVVRLLIEKGADPDGYGGYPLERAAGNNMETVVRILLDSGANVHGSKYSPLHAAVSHGCEATVRLLLERGANVCVSEDSSWALFQAAKVGDKATVKLVLDSIATHEARDRLRMLALASAEKSSWYIFYGDLSESAIPPPSELSFRDDHLRNSRNGFPDSGQETVSTKAISGRHSNLPGKPTHNRVFNHVAVSVCNIESVVKWYSDILGFRLLSKIHHIKRSEKPDDAIFGIYPASLNEVKLAWMTTGNGVGFEVFEFIDPKAEPEPKSFEFHKAGFFHICVTDPDPDALAAKIVEAGGRRIGNTMDPLGTGVKCLQKLV</sequence>
<dbReference type="Pfam" id="PF17107">
    <property type="entry name" value="SesA"/>
    <property type="match status" value="1"/>
</dbReference>
<dbReference type="PROSITE" id="PS50297">
    <property type="entry name" value="ANK_REP_REGION"/>
    <property type="match status" value="12"/>
</dbReference>
<dbReference type="PANTHER" id="PTHR24198">
    <property type="entry name" value="ANKYRIN REPEAT AND PROTEIN KINASE DOMAIN-CONTAINING PROTEIN"/>
    <property type="match status" value="1"/>
</dbReference>
<dbReference type="Gene3D" id="3.10.180.10">
    <property type="entry name" value="2,3-Dihydroxybiphenyl 1,2-Dioxygenase, domain 1"/>
    <property type="match status" value="1"/>
</dbReference>
<feature type="repeat" description="ANK" evidence="3">
    <location>
        <begin position="666"/>
        <end position="698"/>
    </location>
</feature>
<dbReference type="AlphaFoldDB" id="A0A9P5H8E7"/>
<keyword evidence="2 3" id="KW-0040">ANK repeat</keyword>
<keyword evidence="8" id="KW-1185">Reference proteome</keyword>
<dbReference type="Proteomes" id="UP000722485">
    <property type="component" value="Unassembled WGS sequence"/>
</dbReference>
<feature type="repeat" description="ANK" evidence="3">
    <location>
        <begin position="696"/>
        <end position="728"/>
    </location>
</feature>
<dbReference type="InterPro" id="IPR056884">
    <property type="entry name" value="NPHP3-like_N"/>
</dbReference>
<evidence type="ECO:0008006" key="9">
    <source>
        <dbReference type="Google" id="ProtNLM"/>
    </source>
</evidence>
<reference evidence="7" key="1">
    <citation type="submission" date="2020-03" db="EMBL/GenBank/DDBJ databases">
        <title>Draft Genome Sequence of Cylindrodendrum hubeiense.</title>
        <authorList>
            <person name="Buettner E."/>
            <person name="Kellner H."/>
        </authorList>
    </citation>
    <scope>NUCLEOTIDE SEQUENCE</scope>
    <source>
        <strain evidence="7">IHI 201604</strain>
    </source>
</reference>
<dbReference type="Pfam" id="PF00023">
    <property type="entry name" value="Ank"/>
    <property type="match status" value="1"/>
</dbReference>
<dbReference type="PRINTS" id="PR01415">
    <property type="entry name" value="ANKYRIN"/>
</dbReference>
<feature type="repeat" description="ANK" evidence="3">
    <location>
        <begin position="474"/>
        <end position="506"/>
    </location>
</feature>
<dbReference type="EMBL" id="JAANBB010000181">
    <property type="protein sequence ID" value="KAF7547354.1"/>
    <property type="molecule type" value="Genomic_DNA"/>
</dbReference>
<evidence type="ECO:0000313" key="7">
    <source>
        <dbReference type="EMBL" id="KAF7547354.1"/>
    </source>
</evidence>
<feature type="domain" description="NACHT-NTPase and P-loop NTPases N-terminal" evidence="5">
    <location>
        <begin position="13"/>
        <end position="134"/>
    </location>
</feature>
<dbReference type="InterPro" id="IPR029068">
    <property type="entry name" value="Glyas_Bleomycin-R_OHBP_Dase"/>
</dbReference>